<feature type="compositionally biased region" description="Basic and acidic residues" evidence="1">
    <location>
        <begin position="250"/>
        <end position="260"/>
    </location>
</feature>
<dbReference type="InterPro" id="IPR000008">
    <property type="entry name" value="C2_dom"/>
</dbReference>
<dbReference type="CDD" id="cd08681">
    <property type="entry name" value="C2_fungal_Inn1p-like"/>
    <property type="match status" value="1"/>
</dbReference>
<feature type="compositionally biased region" description="Basic and acidic residues" evidence="1">
    <location>
        <begin position="712"/>
        <end position="723"/>
    </location>
</feature>
<dbReference type="InterPro" id="IPR035892">
    <property type="entry name" value="C2_domain_sf"/>
</dbReference>
<feature type="compositionally biased region" description="Polar residues" evidence="1">
    <location>
        <begin position="848"/>
        <end position="857"/>
    </location>
</feature>
<comment type="caution">
    <text evidence="3">The sequence shown here is derived from an EMBL/GenBank/DDBJ whole genome shotgun (WGS) entry which is preliminary data.</text>
</comment>
<dbReference type="SUPFAM" id="SSF49562">
    <property type="entry name" value="C2 domain (Calcium/lipid-binding domain, CaLB)"/>
    <property type="match status" value="1"/>
</dbReference>
<feature type="compositionally biased region" description="Pro residues" evidence="1">
    <location>
        <begin position="220"/>
        <end position="233"/>
    </location>
</feature>
<dbReference type="AlphaFoldDB" id="A0A0F8UF25"/>
<keyword evidence="4" id="KW-1185">Reference proteome</keyword>
<evidence type="ECO:0000313" key="4">
    <source>
        <dbReference type="Proteomes" id="UP000034291"/>
    </source>
</evidence>
<dbReference type="EMBL" id="JZBS01002545">
    <property type="protein sequence ID" value="KKK18173.1"/>
    <property type="molecule type" value="Genomic_DNA"/>
</dbReference>
<dbReference type="Gene3D" id="2.60.40.150">
    <property type="entry name" value="C2 domain"/>
    <property type="match status" value="1"/>
</dbReference>
<dbReference type="PANTHER" id="PTHR47052:SF3">
    <property type="entry name" value="INGRESSION PROTEIN 1"/>
    <property type="match status" value="1"/>
</dbReference>
<feature type="compositionally biased region" description="Polar residues" evidence="1">
    <location>
        <begin position="491"/>
        <end position="500"/>
    </location>
</feature>
<feature type="compositionally biased region" description="Polar residues" evidence="1">
    <location>
        <begin position="516"/>
        <end position="526"/>
    </location>
</feature>
<feature type="compositionally biased region" description="Basic and acidic residues" evidence="1">
    <location>
        <begin position="825"/>
        <end position="842"/>
    </location>
</feature>
<feature type="compositionally biased region" description="Basic and acidic residues" evidence="1">
    <location>
        <begin position="731"/>
        <end position="743"/>
    </location>
</feature>
<proteinExistence type="predicted"/>
<organism evidence="3 4">
    <name type="scientific">Aspergillus rambellii</name>
    <dbReference type="NCBI Taxonomy" id="308745"/>
    <lineage>
        <taxon>Eukaryota</taxon>
        <taxon>Fungi</taxon>
        <taxon>Dikarya</taxon>
        <taxon>Ascomycota</taxon>
        <taxon>Pezizomycotina</taxon>
        <taxon>Eurotiomycetes</taxon>
        <taxon>Eurotiomycetidae</taxon>
        <taxon>Eurotiales</taxon>
        <taxon>Aspergillaceae</taxon>
        <taxon>Aspergillus</taxon>
        <taxon>Aspergillus subgen. Nidulantes</taxon>
    </lineage>
</organism>
<dbReference type="PROSITE" id="PS50004">
    <property type="entry name" value="C2"/>
    <property type="match status" value="1"/>
</dbReference>
<feature type="region of interest" description="Disordered" evidence="1">
    <location>
        <begin position="591"/>
        <end position="904"/>
    </location>
</feature>
<protein>
    <recommendedName>
        <fullName evidence="2">C2 domain-containing protein</fullName>
    </recommendedName>
</protein>
<feature type="compositionally biased region" description="Low complexity" evidence="1">
    <location>
        <begin position="866"/>
        <end position="882"/>
    </location>
</feature>
<dbReference type="SMART" id="SM00239">
    <property type="entry name" value="C2"/>
    <property type="match status" value="1"/>
</dbReference>
<feature type="compositionally biased region" description="Low complexity" evidence="1">
    <location>
        <begin position="787"/>
        <end position="809"/>
    </location>
</feature>
<feature type="region of interest" description="Disordered" evidence="1">
    <location>
        <begin position="169"/>
        <end position="526"/>
    </location>
</feature>
<dbReference type="STRING" id="308745.A0A0F8UF25"/>
<dbReference type="PANTHER" id="PTHR47052">
    <property type="entry name" value="CONSERVED SERINE PROLINE-RICH PROTEIN (AFU_ORTHOLOGUE AFUA_2G01790)"/>
    <property type="match status" value="1"/>
</dbReference>
<feature type="region of interest" description="Disordered" evidence="1">
    <location>
        <begin position="540"/>
        <end position="559"/>
    </location>
</feature>
<feature type="compositionally biased region" description="Low complexity" evidence="1">
    <location>
        <begin position="174"/>
        <end position="188"/>
    </location>
</feature>
<evidence type="ECO:0000313" key="3">
    <source>
        <dbReference type="EMBL" id="KKK18173.1"/>
    </source>
</evidence>
<name>A0A0F8UF25_9EURO</name>
<dbReference type="InterPro" id="IPR037791">
    <property type="entry name" value="C2_fungal_Inn1"/>
</dbReference>
<dbReference type="InterPro" id="IPR052981">
    <property type="entry name" value="Ingression_C2_domain"/>
</dbReference>
<reference evidence="3 4" key="1">
    <citation type="submission" date="2015-02" db="EMBL/GenBank/DDBJ databases">
        <title>Draft Genome Sequences of Two Closely-Related Aflatoxigenic Aspergillus Species Obtained from the Cote d'Ivoire.</title>
        <authorList>
            <person name="Moore G.G."/>
            <person name="Beltz S.B."/>
            <person name="Mack B.M."/>
        </authorList>
    </citation>
    <scope>NUCLEOTIDE SEQUENCE [LARGE SCALE GENOMIC DNA]</scope>
    <source>
        <strain evidence="3 4">SRRC1468</strain>
    </source>
</reference>
<dbReference type="OrthoDB" id="270970at2759"/>
<dbReference type="Proteomes" id="UP000034291">
    <property type="component" value="Unassembled WGS sequence"/>
</dbReference>
<sequence>MAAKPVRLSNLNHAAGIFADMSVDGPAIGTLVAIVDRAKNLPNRKTMGKQNPYCAARLGKEAKKTDTDLRGGQTPKWDQELRFTVHESPDYFKMKVSVFNDDKRTDLIGETWVDLKDLIIPGGSQSDQWHPLQFRGKYAGEIRLEMTYYDTRPEDEAVIERRTHVVDKVVTKNSSSPAPVGSSSLAGPRQLKEVKRRPLPVDPAGSTASRPAHPEKSQPAPAPVPVQPHPPRPAQYDNIPTPPSSSGADYVRHSPRHQDPGYDTPLHAVPPQGVRPTRNYETPDDFQREWNPPAQAQAQGPPRRHPQEHHYSYPERPAEPQETRSYHSRPQSGYDNAPSADYRTMRQDLPAGRQESYHSEPADMYAPVQHDLPRPSSHHHNQPYPAQDQYGYDPDEIQQPQAVRYQSHASGSMSSRHKIEYPQDDPGMASGEPERHYRPHSNSLPMRGRSPARHPVSRESYHAEYAAMQPRVEDEEEEGPPPPPPVHRSGLVQSSQQLVPSPTPSYKAYSPEYCQSPRTSHEVNLSQPSQLMLEEDRFQDLPLPTDGPAMPPSLVAGLDPSIADAESDRTAHEIQARRRSGIFEEKALVRANRGSSPMLPPYPTDITTPPLEERRRSFVGRGSINADNSPAQHVEERRRSFVSRGPMYVENTHHQLVPRKSVSPRPPPSRGQESSLVPFSPDSFDAFNPNAARSAVTRDPAPAYESPAEAMEAARRTEAEASRKPGPIIGDDGREIDPSDHLPTDTWAPEPDRKSRKPGVIVRFRNAPARTSRIGPPAPQEYSPGRTTTTTTAAAAAAATTTTTTTTTADWNRRPMSSYMPGADPMDRTSPRADFNRGREGYRGNPSHARTYSTPNGTPSPRAPRRNSVSPSPSPSSLYAPPNIGPPIPAKVPIGAPTGNVPGPVGRRRPMDALSRELNAIDIGSVGCSSGRAMRKYVPKTVTGYAL</sequence>
<dbReference type="Pfam" id="PF00168">
    <property type="entry name" value="C2"/>
    <property type="match status" value="1"/>
</dbReference>
<feature type="compositionally biased region" description="Basic and acidic residues" evidence="1">
    <location>
        <begin position="308"/>
        <end position="325"/>
    </location>
</feature>
<gene>
    <name evidence="3" type="ORF">ARAM_004892</name>
</gene>
<evidence type="ECO:0000256" key="1">
    <source>
        <dbReference type="SAM" id="MobiDB-lite"/>
    </source>
</evidence>
<evidence type="ECO:0000259" key="2">
    <source>
        <dbReference type="PROSITE" id="PS50004"/>
    </source>
</evidence>
<feature type="compositionally biased region" description="Low complexity" evidence="1">
    <location>
        <begin position="292"/>
        <end position="301"/>
    </location>
</feature>
<feature type="domain" description="C2" evidence="2">
    <location>
        <begin position="12"/>
        <end position="130"/>
    </location>
</feature>
<accession>A0A0F8UF25</accession>